<dbReference type="Pfam" id="PF17963">
    <property type="entry name" value="Big_9"/>
    <property type="match status" value="1"/>
</dbReference>
<feature type="signal peptide" evidence="1">
    <location>
        <begin position="1"/>
        <end position="21"/>
    </location>
</feature>
<dbReference type="SUPFAM" id="SSF55486">
    <property type="entry name" value="Metalloproteases ('zincins'), catalytic domain"/>
    <property type="match status" value="1"/>
</dbReference>
<comment type="caution">
    <text evidence="3">The sequence shown here is derived from an EMBL/GenBank/DDBJ whole genome shotgun (WGS) entry which is preliminary data.</text>
</comment>
<dbReference type="PROSITE" id="PS00018">
    <property type="entry name" value="EF_HAND_1"/>
    <property type="match status" value="1"/>
</dbReference>
<evidence type="ECO:0000313" key="3">
    <source>
        <dbReference type="EMBL" id="PMF20965.1"/>
    </source>
</evidence>
<keyword evidence="1" id="KW-0732">Signal</keyword>
<name>A0A2N7CDU0_VIBSP</name>
<dbReference type="Proteomes" id="UP000235405">
    <property type="component" value="Unassembled WGS sequence"/>
</dbReference>
<evidence type="ECO:0000259" key="2">
    <source>
        <dbReference type="Pfam" id="PF05547"/>
    </source>
</evidence>
<dbReference type="InterPro" id="IPR013783">
    <property type="entry name" value="Ig-like_fold"/>
</dbReference>
<feature type="domain" description="Peptidase M6-like" evidence="2">
    <location>
        <begin position="168"/>
        <end position="379"/>
    </location>
</feature>
<sequence length="1005" mass="111314">MRTTLICTFITALIAVYSVQATTLPAPTWHTMTFIDGSTKELRLMGSQHMFWYQDHDGHIYVQSTDNQWYFAKYETNDDGTGRVVSTGVLASSEAEVPIESNIKNLKIDPIHINESFDSPAANLKRFTPIENQRSLLKSRSKKRITEQALLVVQVSFSNEQIENDFQSTIFGENQQSVQDYFLKNSYGNYKVVPAKENEGTKNDGVINVTLDIDHPNCHSKSESNCQSKLNNVFTKAYEALDVDFNLSQYDYNNDDSISPQELSVMFVFAGNDKSSGTRKTPTIWPHKFAHRTVEIDGKRISAYCLFADYQDDHQSTMGVIAHELGHLMLGLPDLYSYKHDGSIGHWGLMGGGSWGSKPSDQYAGETPVNMLAWSKEASGFLKPKVLSNNGSVDINTVKGESVIHLDPYLKQFGPRAYIENRRKNNYDQALRGEGLLITAVNIDNQFNSSGPMQVQVFQADGQGSLESGFSSGDDGDVFPGRESVTNLSDDSEPSLTAITAGRKTDISITNIVSDDTKASFSLLVPNSNNKSSWVTSFGRTYPRYNVDSNVLGFSIDVVNGKQDIAGIHFYAKATSIAMPMFYRLVEYPYQSRFGNAVIEENAARLLHRGVALQGGGQIIFDEKIKLGLGSKLIVLEIENGTPEYSTQFLDAYLGDGQRKRQFSGTISDYKTRGLSRGFGQNFPFAVLFELPTQDKPIVVDDRISTDEDIPFMLNLLANDINLPKPNNYVVEIGQKPAKGVIKDGTYFPLSDQFGRDSFTYRLVDRLGNKTDFADVEVDINPVNDAPKFTLDRLDAKSEPSETVIFTVTNIIDVDSSEHQITWSQVQGPRLLLSDAQSKALKVPVPSDALEGEQYRFSILVQDSSGGHAKQSVVVDVRRKQASLLGTKSLQVKYGDEINLVPNINGGVHSLYILESPRNGIAKIVDGKIIYNAPTQRKLALYDTIKYKALSADGGEWVGSFDIEVLPNVSNEPSVPITQSDSSGGSSSLPVLIILCLLFRLRAKR</sequence>
<dbReference type="NCBIfam" id="TIGR03296">
    <property type="entry name" value="M6dom_TIGR03296"/>
    <property type="match status" value="1"/>
</dbReference>
<dbReference type="PANTHER" id="PTHR41775:SF1">
    <property type="entry name" value="PEPTIDASE M6-LIKE DOMAIN-CONTAINING PROTEIN"/>
    <property type="match status" value="1"/>
</dbReference>
<dbReference type="RefSeq" id="WP_102482502.1">
    <property type="nucleotide sequence ID" value="NZ_MCSW01000174.1"/>
</dbReference>
<reference evidence="4" key="1">
    <citation type="submission" date="2016-07" db="EMBL/GenBank/DDBJ databases">
        <title>Nontailed viruses are major unrecognized killers of bacteria in the ocean.</title>
        <authorList>
            <person name="Kauffman K."/>
            <person name="Hussain F."/>
            <person name="Yang J."/>
            <person name="Arevalo P."/>
            <person name="Brown J."/>
            <person name="Cutler M."/>
            <person name="Kelly L."/>
            <person name="Polz M.F."/>
        </authorList>
    </citation>
    <scope>NUCLEOTIDE SEQUENCE [LARGE SCALE GENOMIC DNA]</scope>
    <source>
        <strain evidence="4">10N.286.54.F3</strain>
    </source>
</reference>
<dbReference type="PANTHER" id="PTHR41775">
    <property type="entry name" value="SECRETED PROTEIN-RELATED"/>
    <property type="match status" value="1"/>
</dbReference>
<evidence type="ECO:0000313" key="4">
    <source>
        <dbReference type="Proteomes" id="UP000235405"/>
    </source>
</evidence>
<dbReference type="EMBL" id="MCSW01000174">
    <property type="protein sequence ID" value="PMF20965.1"/>
    <property type="molecule type" value="Genomic_DNA"/>
</dbReference>
<organism evidence="3 4">
    <name type="scientific">Vibrio splendidus</name>
    <dbReference type="NCBI Taxonomy" id="29497"/>
    <lineage>
        <taxon>Bacteria</taxon>
        <taxon>Pseudomonadati</taxon>
        <taxon>Pseudomonadota</taxon>
        <taxon>Gammaproteobacteria</taxon>
        <taxon>Vibrionales</taxon>
        <taxon>Vibrionaceae</taxon>
        <taxon>Vibrio</taxon>
    </lineage>
</organism>
<dbReference type="GO" id="GO:0006508">
    <property type="term" value="P:proteolysis"/>
    <property type="evidence" value="ECO:0007669"/>
    <property type="project" value="InterPro"/>
</dbReference>
<dbReference type="InterPro" id="IPR012045">
    <property type="entry name" value="Pept_M6_InhA-rel"/>
</dbReference>
<evidence type="ECO:0000256" key="1">
    <source>
        <dbReference type="SAM" id="SignalP"/>
    </source>
</evidence>
<dbReference type="GO" id="GO:0008233">
    <property type="term" value="F:peptidase activity"/>
    <property type="evidence" value="ECO:0007669"/>
    <property type="project" value="InterPro"/>
</dbReference>
<dbReference type="Gene3D" id="2.60.40.10">
    <property type="entry name" value="Immunoglobulins"/>
    <property type="match status" value="1"/>
</dbReference>
<protein>
    <recommendedName>
        <fullName evidence="2">Peptidase M6-like domain-containing protein</fullName>
    </recommendedName>
</protein>
<dbReference type="PIRSF" id="PIRSF036597">
    <property type="entry name" value="Protse_InhA_rel"/>
    <property type="match status" value="1"/>
</dbReference>
<accession>A0A2N7CDU0</accession>
<feature type="chain" id="PRO_5014879235" description="Peptidase M6-like domain-containing protein" evidence="1">
    <location>
        <begin position="22"/>
        <end position="1005"/>
    </location>
</feature>
<dbReference type="InterPro" id="IPR008757">
    <property type="entry name" value="Peptidase_M6-like_domain"/>
</dbReference>
<dbReference type="AlphaFoldDB" id="A0A2N7CDU0"/>
<dbReference type="Pfam" id="PF05547">
    <property type="entry name" value="Peptidase_M6"/>
    <property type="match status" value="1"/>
</dbReference>
<dbReference type="InterPro" id="IPR018247">
    <property type="entry name" value="EF_Hand_1_Ca_BS"/>
</dbReference>
<gene>
    <name evidence="3" type="ORF">BCV19_09510</name>
</gene>
<proteinExistence type="predicted"/>